<protein>
    <submittedName>
        <fullName evidence="4">Uncharacterized protein LOC118766837</fullName>
    </submittedName>
</protein>
<dbReference type="InterPro" id="IPR013783">
    <property type="entry name" value="Ig-like_fold"/>
</dbReference>
<dbReference type="InterPro" id="IPR003599">
    <property type="entry name" value="Ig_sub"/>
</dbReference>
<dbReference type="SMART" id="SM00409">
    <property type="entry name" value="IG"/>
    <property type="match status" value="1"/>
</dbReference>
<evidence type="ECO:0000256" key="1">
    <source>
        <dbReference type="SAM" id="SignalP"/>
    </source>
</evidence>
<proteinExistence type="predicted"/>
<sequence length="196" mass="21679">MNFLMEISLLLTSFLLLLLFDVPVVKSQTVTFSISSSAKIGDSAQFFCNATTTEPQYDAYFMHNDNQISKAIASYVRGQSSSNISVTGSGNQYYYKYSISSLSCSDRGNYRCYVVNQNSDLFKTNSVTLDVLGPAGTPDLTAPSNNQILNDIVTVFARVTLEVLHRNYTFVLAIPALNQTHQLNRSISAFSHKLQA</sequence>
<organism evidence="3 4">
    <name type="scientific">Octopus sinensis</name>
    <name type="common">East Asian common octopus</name>
    <dbReference type="NCBI Taxonomy" id="2607531"/>
    <lineage>
        <taxon>Eukaryota</taxon>
        <taxon>Metazoa</taxon>
        <taxon>Spiralia</taxon>
        <taxon>Lophotrochozoa</taxon>
        <taxon>Mollusca</taxon>
        <taxon>Cephalopoda</taxon>
        <taxon>Coleoidea</taxon>
        <taxon>Octopodiformes</taxon>
        <taxon>Octopoda</taxon>
        <taxon>Incirrata</taxon>
        <taxon>Octopodidae</taxon>
        <taxon>Octopus</taxon>
    </lineage>
</organism>
<evidence type="ECO:0000313" key="4">
    <source>
        <dbReference type="RefSeq" id="XP_036366574.1"/>
    </source>
</evidence>
<dbReference type="InterPro" id="IPR007110">
    <property type="entry name" value="Ig-like_dom"/>
</dbReference>
<accession>A0A7E6FFS2</accession>
<feature type="signal peptide" evidence="1">
    <location>
        <begin position="1"/>
        <end position="27"/>
    </location>
</feature>
<dbReference type="InterPro" id="IPR036179">
    <property type="entry name" value="Ig-like_dom_sf"/>
</dbReference>
<dbReference type="Gene3D" id="2.60.40.10">
    <property type="entry name" value="Immunoglobulins"/>
    <property type="match status" value="1"/>
</dbReference>
<feature type="chain" id="PRO_5028900445" evidence="1">
    <location>
        <begin position="28"/>
        <end position="196"/>
    </location>
</feature>
<dbReference type="PROSITE" id="PS50835">
    <property type="entry name" value="IG_LIKE"/>
    <property type="match status" value="1"/>
</dbReference>
<keyword evidence="1" id="KW-0732">Signal</keyword>
<dbReference type="KEGG" id="osn:118766837"/>
<feature type="domain" description="Ig-like" evidence="2">
    <location>
        <begin position="23"/>
        <end position="128"/>
    </location>
</feature>
<evidence type="ECO:0000313" key="3">
    <source>
        <dbReference type="Proteomes" id="UP000515154"/>
    </source>
</evidence>
<dbReference type="RefSeq" id="XP_036366574.1">
    <property type="nucleotide sequence ID" value="XM_036510681.1"/>
</dbReference>
<reference evidence="4" key="1">
    <citation type="submission" date="2025-08" db="UniProtKB">
        <authorList>
            <consortium name="RefSeq"/>
        </authorList>
    </citation>
    <scope>IDENTIFICATION</scope>
</reference>
<dbReference type="Proteomes" id="UP000515154">
    <property type="component" value="Linkage group LG18"/>
</dbReference>
<name>A0A7E6FFS2_9MOLL</name>
<dbReference type="SUPFAM" id="SSF48726">
    <property type="entry name" value="Immunoglobulin"/>
    <property type="match status" value="1"/>
</dbReference>
<evidence type="ECO:0000259" key="2">
    <source>
        <dbReference type="PROSITE" id="PS50835"/>
    </source>
</evidence>
<keyword evidence="3" id="KW-1185">Reference proteome</keyword>
<dbReference type="AlphaFoldDB" id="A0A7E6FFS2"/>
<gene>
    <name evidence="4" type="primary">LOC118766837</name>
</gene>